<reference evidence="5 6" key="1">
    <citation type="journal article" date="2015" name="Nature">
        <title>rRNA introns, odd ribosomes, and small enigmatic genomes across a large radiation of phyla.</title>
        <authorList>
            <person name="Brown C.T."/>
            <person name="Hug L.A."/>
            <person name="Thomas B.C."/>
            <person name="Sharon I."/>
            <person name="Castelle C.J."/>
            <person name="Singh A."/>
            <person name="Wilkins M.J."/>
            <person name="Williams K.H."/>
            <person name="Banfield J.F."/>
        </authorList>
    </citation>
    <scope>NUCLEOTIDE SEQUENCE [LARGE SCALE GENOMIC DNA]</scope>
</reference>
<dbReference type="EMBL" id="LBPN01000012">
    <property type="protein sequence ID" value="KKP59141.1"/>
    <property type="molecule type" value="Genomic_DNA"/>
</dbReference>
<gene>
    <name evidence="5" type="ORF">UR52_C0012G0002</name>
</gene>
<keyword evidence="3 5" id="KW-0808">Transferase</keyword>
<evidence type="ECO:0000256" key="3">
    <source>
        <dbReference type="ARBA" id="ARBA00022679"/>
    </source>
</evidence>
<dbReference type="AlphaFoldDB" id="A0A0G0B603"/>
<proteinExistence type="inferred from homology"/>
<feature type="domain" description="Glycosyltransferase 2-like" evidence="4">
    <location>
        <begin position="4"/>
        <end position="171"/>
    </location>
</feature>
<dbReference type="CDD" id="cd04186">
    <property type="entry name" value="GT_2_like_c"/>
    <property type="match status" value="1"/>
</dbReference>
<evidence type="ECO:0000259" key="4">
    <source>
        <dbReference type="Pfam" id="PF00535"/>
    </source>
</evidence>
<dbReference type="InterPro" id="IPR001173">
    <property type="entry name" value="Glyco_trans_2-like"/>
</dbReference>
<name>A0A0G0B603_9BACT</name>
<dbReference type="Pfam" id="PF00535">
    <property type="entry name" value="Glycos_transf_2"/>
    <property type="match status" value="1"/>
</dbReference>
<dbReference type="PANTHER" id="PTHR43179:SF12">
    <property type="entry name" value="GALACTOFURANOSYLTRANSFERASE GLFT2"/>
    <property type="match status" value="1"/>
</dbReference>
<dbReference type="PANTHER" id="PTHR43179">
    <property type="entry name" value="RHAMNOSYLTRANSFERASE WBBL"/>
    <property type="match status" value="1"/>
</dbReference>
<dbReference type="STRING" id="1618434.UR52_C0012G0002"/>
<organism evidence="5 6">
    <name type="scientific">Candidatus Gottesmanbacteria bacterium GW2011_GWA1_34_13</name>
    <dbReference type="NCBI Taxonomy" id="1618434"/>
    <lineage>
        <taxon>Bacteria</taxon>
        <taxon>Candidatus Gottesmaniibacteriota</taxon>
    </lineage>
</organism>
<sequence length="283" mass="31962">MHLSVVIVTYNNQKTITSCLKSVIAENPQQVIVVDNASSDKTLNLVSEKFPSVDLIKNTSNLGYAKGNNIGISAALIHNPDYVLVLNPDTTLKPSVISKLVNCATSLNNEGVFGPKILNSQDKIWSIGGDLDKKRYSAKLIGLNTQDTNTKQTNECDFISGTCMLLPKKMLDTSIRFFEPYFLYYEDVEFCQRLKKLGYPSICTTSAQIVHYESSSTSLASIKNYYLARNHLLFVVRNAPFRVKLREGLRLPKTIWEHYRNKDFYGLKGIKDYLFAKFGKYAK</sequence>
<dbReference type="SUPFAM" id="SSF53448">
    <property type="entry name" value="Nucleotide-diphospho-sugar transferases"/>
    <property type="match status" value="1"/>
</dbReference>
<keyword evidence="2" id="KW-0328">Glycosyltransferase</keyword>
<dbReference type="Gene3D" id="3.90.550.10">
    <property type="entry name" value="Spore Coat Polysaccharide Biosynthesis Protein SpsA, Chain A"/>
    <property type="match status" value="1"/>
</dbReference>
<evidence type="ECO:0000313" key="6">
    <source>
        <dbReference type="Proteomes" id="UP000034176"/>
    </source>
</evidence>
<evidence type="ECO:0000256" key="1">
    <source>
        <dbReference type="ARBA" id="ARBA00006739"/>
    </source>
</evidence>
<protein>
    <submittedName>
        <fullName evidence="5">Glycosyl transferase family 2</fullName>
    </submittedName>
</protein>
<dbReference type="Proteomes" id="UP000034176">
    <property type="component" value="Unassembled WGS sequence"/>
</dbReference>
<evidence type="ECO:0000256" key="2">
    <source>
        <dbReference type="ARBA" id="ARBA00022676"/>
    </source>
</evidence>
<dbReference type="InterPro" id="IPR029044">
    <property type="entry name" value="Nucleotide-diphossugar_trans"/>
</dbReference>
<evidence type="ECO:0000313" key="5">
    <source>
        <dbReference type="EMBL" id="KKP59141.1"/>
    </source>
</evidence>
<comment type="caution">
    <text evidence="5">The sequence shown here is derived from an EMBL/GenBank/DDBJ whole genome shotgun (WGS) entry which is preliminary data.</text>
</comment>
<comment type="similarity">
    <text evidence="1">Belongs to the glycosyltransferase 2 family.</text>
</comment>
<accession>A0A0G0B603</accession>
<dbReference type="GO" id="GO:0016757">
    <property type="term" value="F:glycosyltransferase activity"/>
    <property type="evidence" value="ECO:0007669"/>
    <property type="project" value="UniProtKB-KW"/>
</dbReference>